<organism evidence="2 3">
    <name type="scientific">Marilutibacter maris</name>
    <dbReference type="NCBI Taxonomy" id="1605891"/>
    <lineage>
        <taxon>Bacteria</taxon>
        <taxon>Pseudomonadati</taxon>
        <taxon>Pseudomonadota</taxon>
        <taxon>Gammaproteobacteria</taxon>
        <taxon>Lysobacterales</taxon>
        <taxon>Lysobacteraceae</taxon>
        <taxon>Marilutibacter</taxon>
    </lineage>
</organism>
<dbReference type="InterPro" id="IPR045826">
    <property type="entry name" value="SpaA_PFL_dom_2"/>
</dbReference>
<evidence type="ECO:0000313" key="3">
    <source>
        <dbReference type="Proteomes" id="UP000320431"/>
    </source>
</evidence>
<reference evidence="2 3" key="1">
    <citation type="submission" date="2019-10" db="EMBL/GenBank/DDBJ databases">
        <title>Lysobacter alkalisoli sp. nov., isolated from saline-alkaline soil.</title>
        <authorList>
            <person name="Sun J.-Q."/>
        </authorList>
    </citation>
    <scope>NUCLEOTIDE SEQUENCE [LARGE SCALE GENOMIC DNA]</scope>
    <source>
        <strain evidence="2 3">KCTC 42381</strain>
    </source>
</reference>
<dbReference type="AlphaFoldDB" id="A0A508A593"/>
<protein>
    <recommendedName>
        <fullName evidence="1">SpaA-like prealbumin fold domain-containing protein</fullName>
    </recommendedName>
</protein>
<dbReference type="Pfam" id="PF19403">
    <property type="entry name" value="SpaA_2"/>
    <property type="match status" value="1"/>
</dbReference>
<dbReference type="EMBL" id="VICD02000261">
    <property type="protein sequence ID" value="KAB8172212.1"/>
    <property type="molecule type" value="Genomic_DNA"/>
</dbReference>
<proteinExistence type="predicted"/>
<accession>A0A508A593</accession>
<comment type="caution">
    <text evidence="2">The sequence shown here is derived from an EMBL/GenBank/DDBJ whole genome shotgun (WGS) entry which is preliminary data.</text>
</comment>
<name>A0A508A593_9GAMM</name>
<gene>
    <name evidence="2" type="ORF">FKV24_015170</name>
</gene>
<dbReference type="Proteomes" id="UP000320431">
    <property type="component" value="Unassembled WGS sequence"/>
</dbReference>
<evidence type="ECO:0000313" key="2">
    <source>
        <dbReference type="EMBL" id="KAB8172212.1"/>
    </source>
</evidence>
<evidence type="ECO:0000259" key="1">
    <source>
        <dbReference type="Pfam" id="PF19403"/>
    </source>
</evidence>
<sequence>MNLTKAKIDVSMGRRFRLFMSVLILALVLSPAALAQTATNTATVAPPNGVTDPNCNVADPPCNSATDTDAVEHAITLTKVWVNALANDAVDLTIGGGNGASGGTSVAGGATTDAAAIAAGGATITLGEAYAVGNAANYAVTLACVRTADSTAVTVSGSGLSGTITMPADSGVTCTFTNSRIAQPLNLAKVWAAGSTAGHTATATTTGGTNNATFNSTAATNTTGAAVTVYAGDVVTLPDETFGGGATAASYTAVVECSGGSTLASGATGRTLTISGSTAATTCTYTNSPVPATLTLAKTVVNDDGGTAVDTDFTLSAAGPTPITGVEGDATITAATV</sequence>
<feature type="non-terminal residue" evidence="2">
    <location>
        <position position="337"/>
    </location>
</feature>
<feature type="domain" description="SpaA-like prealbumin fold" evidence="1">
    <location>
        <begin position="291"/>
        <end position="335"/>
    </location>
</feature>